<dbReference type="Gene3D" id="3.30.1450.10">
    <property type="match status" value="1"/>
</dbReference>
<reference evidence="8 9" key="1">
    <citation type="submission" date="2016-10" db="EMBL/GenBank/DDBJ databases">
        <authorList>
            <person name="Varghese N."/>
            <person name="Submissions S."/>
        </authorList>
    </citation>
    <scope>NUCLEOTIDE SEQUENCE [LARGE SCALE GENOMIC DNA]</scope>
    <source>
        <strain evidence="8 9">DSM 5563</strain>
    </source>
</reference>
<dbReference type="InterPro" id="IPR050330">
    <property type="entry name" value="Bact_OuterMem_StrucFunc"/>
</dbReference>
<evidence type="ECO:0000256" key="5">
    <source>
        <dbReference type="PROSITE-ProRule" id="PRU00473"/>
    </source>
</evidence>
<keyword evidence="4" id="KW-0998">Cell outer membrane</keyword>
<dbReference type="InterPro" id="IPR006690">
    <property type="entry name" value="OMPA-like_CS"/>
</dbReference>
<dbReference type="PRINTS" id="PR01021">
    <property type="entry name" value="OMPADOMAIN"/>
</dbReference>
<evidence type="ECO:0000313" key="9">
    <source>
        <dbReference type="Proteomes" id="UP000226420"/>
    </source>
</evidence>
<organism evidence="8 9">
    <name type="scientific">Pragia fontium DSM 5563 = ATCC 49100</name>
    <dbReference type="NCBI Taxonomy" id="1122977"/>
    <lineage>
        <taxon>Bacteria</taxon>
        <taxon>Pseudomonadati</taxon>
        <taxon>Pseudomonadota</taxon>
        <taxon>Gammaproteobacteria</taxon>
        <taxon>Enterobacterales</taxon>
        <taxon>Budviciaceae</taxon>
        <taxon>Pragia</taxon>
    </lineage>
</organism>
<dbReference type="RefSeq" id="WP_074824150.1">
    <property type="nucleotide sequence ID" value="NZ_FOLW01000011.1"/>
</dbReference>
<comment type="caution">
    <text evidence="8">The sequence shown here is derived from an EMBL/GenBank/DDBJ whole genome shotgun (WGS) entry which is preliminary data.</text>
</comment>
<evidence type="ECO:0000313" key="8">
    <source>
        <dbReference type="EMBL" id="SFD24432.1"/>
    </source>
</evidence>
<proteinExistence type="predicted"/>
<feature type="chain" id="PRO_5042510761" evidence="6">
    <location>
        <begin position="27"/>
        <end position="258"/>
    </location>
</feature>
<keyword evidence="3 5" id="KW-0472">Membrane</keyword>
<evidence type="ECO:0000256" key="3">
    <source>
        <dbReference type="ARBA" id="ARBA00023136"/>
    </source>
</evidence>
<sequence length="258" mass="28327">MSKKLMKINMLVSVCALLLLSGCTRSISQIDKQGQTAEPVFPAVSSAVRSEGSYPNVDALMNVKPGMTKAQLYELIGVPHFKEGVFRVKEWDYIFHFPVEGQEDITCQFKVLFDNQMKAQGIYFLPQNCLSKLKAPIQRELRSEALFPFASATLSYSGIAQVSALAAELKVIGLEGVRVLVLGHTDRIGKPVDNQKLSQDRADAVKRLLTIQGIPASIIDTRGLGDSEPRVDCPGRKSNAVIACLAPNRRMTVDVVIH</sequence>
<dbReference type="InterPro" id="IPR037873">
    <property type="entry name" value="BamE-like"/>
</dbReference>
<accession>A0AAJ4WCN2</accession>
<evidence type="ECO:0000256" key="6">
    <source>
        <dbReference type="SAM" id="SignalP"/>
    </source>
</evidence>
<dbReference type="PROSITE" id="PS51123">
    <property type="entry name" value="OMPA_2"/>
    <property type="match status" value="1"/>
</dbReference>
<dbReference type="PANTHER" id="PTHR30329:SF21">
    <property type="entry name" value="LIPOPROTEIN YIAD-RELATED"/>
    <property type="match status" value="1"/>
</dbReference>
<dbReference type="Pfam" id="PF04355">
    <property type="entry name" value="BamE"/>
    <property type="match status" value="1"/>
</dbReference>
<dbReference type="EMBL" id="FOLW01000011">
    <property type="protein sequence ID" value="SFD24432.1"/>
    <property type="molecule type" value="Genomic_DNA"/>
</dbReference>
<comment type="subcellular location">
    <subcellularLocation>
        <location evidence="1">Cell outer membrane</location>
    </subcellularLocation>
</comment>
<dbReference type="PROSITE" id="PS51257">
    <property type="entry name" value="PROKAR_LIPOPROTEIN"/>
    <property type="match status" value="1"/>
</dbReference>
<name>A0AAJ4WCN2_9GAMM</name>
<protein>
    <submittedName>
        <fullName evidence="8">OmpA family protein</fullName>
    </submittedName>
</protein>
<dbReference type="Gene3D" id="3.30.1330.60">
    <property type="entry name" value="OmpA-like domain"/>
    <property type="match status" value="1"/>
</dbReference>
<gene>
    <name evidence="8" type="ORF">SAMN02745723_1112</name>
</gene>
<dbReference type="InterPro" id="IPR006665">
    <property type="entry name" value="OmpA-like"/>
</dbReference>
<dbReference type="PROSITE" id="PS01068">
    <property type="entry name" value="OMPA_1"/>
    <property type="match status" value="1"/>
</dbReference>
<evidence type="ECO:0000259" key="7">
    <source>
        <dbReference type="PROSITE" id="PS51123"/>
    </source>
</evidence>
<dbReference type="PANTHER" id="PTHR30329">
    <property type="entry name" value="STATOR ELEMENT OF FLAGELLAR MOTOR COMPLEX"/>
    <property type="match status" value="1"/>
</dbReference>
<feature type="domain" description="OmpA-like" evidence="7">
    <location>
        <begin position="134"/>
        <end position="258"/>
    </location>
</feature>
<evidence type="ECO:0000256" key="1">
    <source>
        <dbReference type="ARBA" id="ARBA00004442"/>
    </source>
</evidence>
<keyword evidence="2 6" id="KW-0732">Signal</keyword>
<dbReference type="Pfam" id="PF00691">
    <property type="entry name" value="OmpA"/>
    <property type="match status" value="1"/>
</dbReference>
<evidence type="ECO:0000256" key="4">
    <source>
        <dbReference type="ARBA" id="ARBA00023237"/>
    </source>
</evidence>
<evidence type="ECO:0000256" key="2">
    <source>
        <dbReference type="ARBA" id="ARBA00022729"/>
    </source>
</evidence>
<dbReference type="InterPro" id="IPR007450">
    <property type="entry name" value="BamE_dom"/>
</dbReference>
<dbReference type="AlphaFoldDB" id="A0AAJ4WCN2"/>
<dbReference type="Proteomes" id="UP000226420">
    <property type="component" value="Unassembled WGS sequence"/>
</dbReference>
<dbReference type="InterPro" id="IPR036737">
    <property type="entry name" value="OmpA-like_sf"/>
</dbReference>
<dbReference type="CDD" id="cd07185">
    <property type="entry name" value="OmpA_C-like"/>
    <property type="match status" value="1"/>
</dbReference>
<dbReference type="GO" id="GO:0009279">
    <property type="term" value="C:cell outer membrane"/>
    <property type="evidence" value="ECO:0007669"/>
    <property type="project" value="UniProtKB-SubCell"/>
</dbReference>
<dbReference type="InterPro" id="IPR006664">
    <property type="entry name" value="OMP_bac"/>
</dbReference>
<dbReference type="SUPFAM" id="SSF103088">
    <property type="entry name" value="OmpA-like"/>
    <property type="match status" value="1"/>
</dbReference>
<feature type="signal peptide" evidence="6">
    <location>
        <begin position="1"/>
        <end position="26"/>
    </location>
</feature>